<keyword evidence="8" id="KW-0833">Ubl conjugation pathway</keyword>
<dbReference type="InterPro" id="IPR016135">
    <property type="entry name" value="UBQ-conjugating_enzyme/RWD"/>
</dbReference>
<feature type="compositionally biased region" description="Low complexity" evidence="15">
    <location>
        <begin position="36"/>
        <end position="50"/>
    </location>
</feature>
<reference evidence="17" key="1">
    <citation type="submission" date="2021-02" db="EMBL/GenBank/DDBJ databases">
        <title>First Annotated Genome of the Yellow-green Alga Tribonema minus.</title>
        <authorList>
            <person name="Mahan K.M."/>
        </authorList>
    </citation>
    <scope>NUCLEOTIDE SEQUENCE</scope>
    <source>
        <strain evidence="17">UTEX B ZZ1240</strain>
    </source>
</reference>
<dbReference type="SUPFAM" id="SSF54495">
    <property type="entry name" value="UBC-like"/>
    <property type="match status" value="1"/>
</dbReference>
<evidence type="ECO:0000256" key="4">
    <source>
        <dbReference type="ARBA" id="ARBA00022490"/>
    </source>
</evidence>
<evidence type="ECO:0000259" key="16">
    <source>
        <dbReference type="PROSITE" id="PS50127"/>
    </source>
</evidence>
<keyword evidence="10" id="KW-0539">Nucleus</keyword>
<evidence type="ECO:0000313" key="18">
    <source>
        <dbReference type="Proteomes" id="UP000664859"/>
    </source>
</evidence>
<dbReference type="GO" id="GO:0005737">
    <property type="term" value="C:cytoplasm"/>
    <property type="evidence" value="ECO:0007669"/>
    <property type="project" value="UniProtKB-SubCell"/>
</dbReference>
<evidence type="ECO:0000256" key="5">
    <source>
        <dbReference type="ARBA" id="ARBA00022679"/>
    </source>
</evidence>
<comment type="subcellular location">
    <subcellularLocation>
        <location evidence="2">Cytoplasm</location>
    </subcellularLocation>
    <subcellularLocation>
        <location evidence="1">Nucleus</location>
    </subcellularLocation>
</comment>
<organism evidence="17 18">
    <name type="scientific">Tribonema minus</name>
    <dbReference type="NCBI Taxonomy" id="303371"/>
    <lineage>
        <taxon>Eukaryota</taxon>
        <taxon>Sar</taxon>
        <taxon>Stramenopiles</taxon>
        <taxon>Ochrophyta</taxon>
        <taxon>PX clade</taxon>
        <taxon>Xanthophyceae</taxon>
        <taxon>Tribonematales</taxon>
        <taxon>Tribonemataceae</taxon>
        <taxon>Tribonema</taxon>
    </lineage>
</organism>
<evidence type="ECO:0000256" key="6">
    <source>
        <dbReference type="ARBA" id="ARBA00022703"/>
    </source>
</evidence>
<evidence type="ECO:0000256" key="15">
    <source>
        <dbReference type="SAM" id="MobiDB-lite"/>
    </source>
</evidence>
<keyword evidence="6" id="KW-0053">Apoptosis</keyword>
<dbReference type="InterPro" id="IPR000608">
    <property type="entry name" value="UBC"/>
</dbReference>
<evidence type="ECO:0000256" key="8">
    <source>
        <dbReference type="ARBA" id="ARBA00022786"/>
    </source>
</evidence>
<evidence type="ECO:0000313" key="17">
    <source>
        <dbReference type="EMBL" id="KAG5175225.1"/>
    </source>
</evidence>
<evidence type="ECO:0000256" key="14">
    <source>
        <dbReference type="ARBA" id="ARBA00042401"/>
    </source>
</evidence>
<dbReference type="CDD" id="cd23809">
    <property type="entry name" value="UBCc_UBE2Z"/>
    <property type="match status" value="1"/>
</dbReference>
<evidence type="ECO:0000256" key="3">
    <source>
        <dbReference type="ARBA" id="ARBA00012486"/>
    </source>
</evidence>
<evidence type="ECO:0000256" key="13">
    <source>
        <dbReference type="ARBA" id="ARBA00042316"/>
    </source>
</evidence>
<dbReference type="Pfam" id="PF00179">
    <property type="entry name" value="UQ_con"/>
    <property type="match status" value="1"/>
</dbReference>
<feature type="domain" description="UBC core" evidence="16">
    <location>
        <begin position="71"/>
        <end position="226"/>
    </location>
</feature>
<sequence length="303" mass="33227">MEQKTGGGATAAAAAADDQDFVPELLPLSGDEAAEGGEANAPLQATAAAAVSSQRDSWQPKEKEQGAPTRECMKRLMTDLRAVMRLPLPGIFVALDEQNATLVHGLVVGPDDTPYEGGFFYFILQAPDNYPHAPLKVRLMTTGAGTVRFGPNLYKNGKVCLSILGTWQGPGWLPSMTLSSVLLSIQSLLCDRPYHLEPGFEKPPSDMRDVTNYSDCIRHETLRVAVVDMAQDGPQHRLMPPPLRSVVQDLFITFKEHYEMVCTANLHRDGAAMVDPFGDKRGRFQYAATLERIRQLERTLATS</sequence>
<accession>A0A836C6T8</accession>
<keyword evidence="18" id="KW-1185">Reference proteome</keyword>
<dbReference type="GO" id="GO:0005524">
    <property type="term" value="F:ATP binding"/>
    <property type="evidence" value="ECO:0007669"/>
    <property type="project" value="UniProtKB-KW"/>
</dbReference>
<dbReference type="GO" id="GO:0061631">
    <property type="term" value="F:ubiquitin conjugating enzyme activity"/>
    <property type="evidence" value="ECO:0007669"/>
    <property type="project" value="UniProtKB-EC"/>
</dbReference>
<dbReference type="PANTHER" id="PTHR46116:SF26">
    <property type="entry name" value="UBIQUITIN-CONJUGATING ENZYME E2 Z"/>
    <property type="match status" value="1"/>
</dbReference>
<dbReference type="SMART" id="SM00212">
    <property type="entry name" value="UBCc"/>
    <property type="match status" value="1"/>
</dbReference>
<dbReference type="EMBL" id="JAFCMP010000552">
    <property type="protein sequence ID" value="KAG5175225.1"/>
    <property type="molecule type" value="Genomic_DNA"/>
</dbReference>
<gene>
    <name evidence="17" type="ORF">JKP88DRAFT_351587</name>
</gene>
<keyword evidence="7" id="KW-0547">Nucleotide-binding</keyword>
<keyword evidence="9" id="KW-0067">ATP-binding</keyword>
<dbReference type="Gene3D" id="3.10.110.10">
    <property type="entry name" value="Ubiquitin Conjugating Enzyme"/>
    <property type="match status" value="1"/>
</dbReference>
<evidence type="ECO:0000256" key="10">
    <source>
        <dbReference type="ARBA" id="ARBA00023242"/>
    </source>
</evidence>
<dbReference type="AlphaFoldDB" id="A0A836C6T8"/>
<dbReference type="GO" id="GO:0005634">
    <property type="term" value="C:nucleus"/>
    <property type="evidence" value="ECO:0007669"/>
    <property type="project" value="UniProtKB-SubCell"/>
</dbReference>
<dbReference type="Proteomes" id="UP000664859">
    <property type="component" value="Unassembled WGS sequence"/>
</dbReference>
<evidence type="ECO:0000256" key="12">
    <source>
        <dbReference type="ARBA" id="ARBA00041798"/>
    </source>
</evidence>
<dbReference type="PROSITE" id="PS50127">
    <property type="entry name" value="UBC_2"/>
    <property type="match status" value="1"/>
</dbReference>
<dbReference type="OrthoDB" id="47801at2759"/>
<dbReference type="EC" id="2.3.2.23" evidence="3"/>
<feature type="compositionally biased region" description="Basic and acidic residues" evidence="15">
    <location>
        <begin position="58"/>
        <end position="68"/>
    </location>
</feature>
<comment type="caution">
    <text evidence="17">The sequence shown here is derived from an EMBL/GenBank/DDBJ whole genome shotgun (WGS) entry which is preliminary data.</text>
</comment>
<evidence type="ECO:0000256" key="2">
    <source>
        <dbReference type="ARBA" id="ARBA00004496"/>
    </source>
</evidence>
<evidence type="ECO:0000256" key="11">
    <source>
        <dbReference type="ARBA" id="ARBA00039894"/>
    </source>
</evidence>
<name>A0A836C6T8_9STRA</name>
<proteinExistence type="predicted"/>
<evidence type="ECO:0000256" key="9">
    <source>
        <dbReference type="ARBA" id="ARBA00022840"/>
    </source>
</evidence>
<dbReference type="PANTHER" id="PTHR46116">
    <property type="entry name" value="(E3-INDEPENDENT) E2 UBIQUITIN-CONJUGATING ENZYME"/>
    <property type="match status" value="1"/>
</dbReference>
<feature type="region of interest" description="Disordered" evidence="15">
    <location>
        <begin position="1"/>
        <end position="68"/>
    </location>
</feature>
<dbReference type="GO" id="GO:0004869">
    <property type="term" value="F:cysteine-type endopeptidase inhibitor activity"/>
    <property type="evidence" value="ECO:0007669"/>
    <property type="project" value="TreeGrafter"/>
</dbReference>
<evidence type="ECO:0000256" key="7">
    <source>
        <dbReference type="ARBA" id="ARBA00022741"/>
    </source>
</evidence>
<protein>
    <recommendedName>
        <fullName evidence="11">Ubiquitin-conjugating enzyme E2 Z</fullName>
        <ecNumber evidence="3">2.3.2.23</ecNumber>
    </recommendedName>
    <alternativeName>
        <fullName evidence="12">E2 ubiquitin-conjugating enzyme Z</fullName>
    </alternativeName>
    <alternativeName>
        <fullName evidence="14">Ubiquitin carrier protein Z</fullName>
    </alternativeName>
    <alternativeName>
        <fullName evidence="13">Ubiquitin-protein ligase Z</fullName>
    </alternativeName>
</protein>
<keyword evidence="4" id="KW-0963">Cytoplasm</keyword>
<evidence type="ECO:0000256" key="1">
    <source>
        <dbReference type="ARBA" id="ARBA00004123"/>
    </source>
</evidence>
<keyword evidence="5" id="KW-0808">Transferase</keyword>